<evidence type="ECO:0000313" key="2">
    <source>
        <dbReference type="Proteomes" id="UP001165652"/>
    </source>
</evidence>
<reference evidence="1" key="2">
    <citation type="submission" date="2023-02" db="EMBL/GenBank/DDBJ databases">
        <authorList>
            <person name="Rayyan A."/>
            <person name="Meyer T."/>
            <person name="Kyndt J.A."/>
        </authorList>
    </citation>
    <scope>NUCLEOTIDE SEQUENCE</scope>
    <source>
        <strain evidence="1">DSM 9987</strain>
    </source>
</reference>
<proteinExistence type="predicted"/>
<gene>
    <name evidence="1" type="ORF">PQJ73_28415</name>
</gene>
<keyword evidence="2" id="KW-1185">Reference proteome</keyword>
<organism evidence="1 2">
    <name type="scientific">Rhodoplanes tepidamans</name>
    <name type="common">Rhodoplanes cryptolactis</name>
    <dbReference type="NCBI Taxonomy" id="200616"/>
    <lineage>
        <taxon>Bacteria</taxon>
        <taxon>Pseudomonadati</taxon>
        <taxon>Pseudomonadota</taxon>
        <taxon>Alphaproteobacteria</taxon>
        <taxon>Hyphomicrobiales</taxon>
        <taxon>Nitrobacteraceae</taxon>
        <taxon>Rhodoplanes</taxon>
    </lineage>
</organism>
<accession>A0ABT5JJT2</accession>
<protein>
    <submittedName>
        <fullName evidence="1">SIR2 family protein</fullName>
    </submittedName>
</protein>
<evidence type="ECO:0000313" key="1">
    <source>
        <dbReference type="EMBL" id="MDC7789621.1"/>
    </source>
</evidence>
<sequence length="286" mass="32979">MINWPDQLIKDIARRRAVIMLGSGVSKNSIGKDGARPPTWREFLDSALSNVPPKSKHLVAALNGGDYLSACEWIKNRMDEGWNEYLRNVFLRPAYQPNKVHELIFELDAGIYLTPNFDKIFDNYVTERTDGTTIIKTYYDDDVHQLIRGGTRLILKMHGSIDSPDRMIFGRAKYSETRIKFAPFYHLIDALLLTNTFLMIGCGLNDPDFQLLFENYSYRFPSGAPHYMTYADPAPQELESLLRDTRKIKLLKYSRAAEHKELEDSLVELNKKVEDERESIAASFTW</sequence>
<name>A0ABT5JJT2_RHOTP</name>
<dbReference type="RefSeq" id="WP_272780443.1">
    <property type="nucleotide sequence ID" value="NZ_JAQQLI010000082.1"/>
</dbReference>
<dbReference type="Proteomes" id="UP001165652">
    <property type="component" value="Unassembled WGS sequence"/>
</dbReference>
<dbReference type="SUPFAM" id="SSF52467">
    <property type="entry name" value="DHS-like NAD/FAD-binding domain"/>
    <property type="match status" value="1"/>
</dbReference>
<dbReference type="Pfam" id="PF13289">
    <property type="entry name" value="SIR2_2"/>
    <property type="match status" value="1"/>
</dbReference>
<dbReference type="InterPro" id="IPR029035">
    <property type="entry name" value="DHS-like_NAD/FAD-binding_dom"/>
</dbReference>
<comment type="caution">
    <text evidence="1">The sequence shown here is derived from an EMBL/GenBank/DDBJ whole genome shotgun (WGS) entry which is preliminary data.</text>
</comment>
<reference evidence="1" key="1">
    <citation type="journal article" date="2023" name="Microbiol Resour">
        <title>Genome Sequences of Rhodoplanes serenus and Two Thermotolerant Strains, Rhodoplanes tepidamans and 'Rhodoplanes cryptolactis,' Further Refine the Genus.</title>
        <authorList>
            <person name="Rayyan A.A."/>
            <person name="Kyndt J.A."/>
        </authorList>
    </citation>
    <scope>NUCLEOTIDE SEQUENCE</scope>
    <source>
        <strain evidence="1">DSM 9987</strain>
    </source>
</reference>
<dbReference type="EMBL" id="JAQQLI010000082">
    <property type="protein sequence ID" value="MDC7789621.1"/>
    <property type="molecule type" value="Genomic_DNA"/>
</dbReference>